<feature type="region of interest" description="Disordered" evidence="5">
    <location>
        <begin position="936"/>
        <end position="956"/>
    </location>
</feature>
<dbReference type="GeneID" id="136814384"/>
<evidence type="ECO:0000313" key="8">
    <source>
        <dbReference type="Proteomes" id="UP000594262"/>
    </source>
</evidence>
<feature type="region of interest" description="Disordered" evidence="5">
    <location>
        <begin position="163"/>
        <end position="190"/>
    </location>
</feature>
<feature type="compositionally biased region" description="Polar residues" evidence="5">
    <location>
        <begin position="902"/>
        <end position="916"/>
    </location>
</feature>
<proteinExistence type="predicted"/>
<keyword evidence="2 4" id="KW-0863">Zinc-finger</keyword>
<dbReference type="PANTHER" id="PTHR47456:SF1">
    <property type="entry name" value="PHD-TYPE DOMAIN-CONTAINING PROTEIN"/>
    <property type="match status" value="1"/>
</dbReference>
<dbReference type="RefSeq" id="XP_066927022.1">
    <property type="nucleotide sequence ID" value="XM_067070921.1"/>
</dbReference>
<organism evidence="7 8">
    <name type="scientific">Clytia hemisphaerica</name>
    <dbReference type="NCBI Taxonomy" id="252671"/>
    <lineage>
        <taxon>Eukaryota</taxon>
        <taxon>Metazoa</taxon>
        <taxon>Cnidaria</taxon>
        <taxon>Hydrozoa</taxon>
        <taxon>Hydroidolina</taxon>
        <taxon>Leptothecata</taxon>
        <taxon>Obeliida</taxon>
        <taxon>Clytiidae</taxon>
        <taxon>Clytia</taxon>
    </lineage>
</organism>
<evidence type="ECO:0000259" key="6">
    <source>
        <dbReference type="PROSITE" id="PS50966"/>
    </source>
</evidence>
<dbReference type="InterPro" id="IPR029309">
    <property type="entry name" value="CaRF"/>
</dbReference>
<dbReference type="AlphaFoldDB" id="A0A7M5TWV3"/>
<name>A0A7M5TWV3_9CNID</name>
<dbReference type="PANTHER" id="PTHR47456">
    <property type="entry name" value="PHD-TYPE DOMAIN-CONTAINING PROTEIN"/>
    <property type="match status" value="1"/>
</dbReference>
<dbReference type="SMART" id="SM00575">
    <property type="entry name" value="ZnF_PMZ"/>
    <property type="match status" value="1"/>
</dbReference>
<keyword evidence="8" id="KW-1185">Reference proteome</keyword>
<sequence>MAELLTEMVVEEKIAPNELSHAIPFTVADVGDEQTIHEIEVENLNEGDVSMDAPSNDIEILTTLLSINNTTTDDPSEHAMTNTMEEMNELLDEYYTRTSNRFAIVNYKGMKDSLDEIDFSHHKIFWEDLSASNSSLVYDGVPFIIYGRIILCCQFGSDQNLSSKRKNAAKRKESENTGEKRTGRKKRGTKKCGCPAQIVVRRIIKFPGFKLQKEQDTVRRRKTFSKTLKEKLKENSKDVEMRNLFLGILPPVSRHCFHENIKCTVEPIDKEIILKIQELTLKNIPTHDVMKEIEIMVCDELFYMKLPPDRTRRRYFPSIRDVRNIMRNTKEAAKILQSHIRELKDYFQTLLQKQGTVLYFNFDGDGLLLEQSADQKTDNDLKEGKTKPDNIQEFVLFHQSPQQQYLLNRYGSIVFITEVQPTETGTRALTVRLFLMLVRTNVDYQVVGTILMDRFNGNGLHEGLVKCREKNEAWMPRYFMVDLNEELLLSVRDLFPESDYFVTKSSCNEIWRKFLSKPSNGVSQEASQILNYLNAMRVSATKDELTYAASALEQSEIWTQCENLRNWFQGSWLPIAEKWVREYLPDDLRCYVQDTSGDNVMKIYQDMLMRTTQRNKEGCIVDLVKKLTSELLDTHFESYVTLNREHYHHCKQLKQLNPAWEFEFALPLSLYRHLVPVIESLDEVVSVANQTSYGNYEVSVNSCAENGETLNEFFAVDLGNSLKLPSCTCAKWRMNCLPCSHMLTVFKNFPLTKYDALSPLYRSSPIFGFDYSCFGNEFYVKPVSVSTQTTSTIGTQVSNKVQVRPAKIPMSTTVKNSKEKVKRVVKTDKVVKIVEQIPTHSPQKRKTFLVASEIPLVKVKVKSIKDILTGIPKETIEQFKQSLRNRSTKDNQDEVRNEESLVDQSNELPESSTTDEIQCAVNKNTILQIEELILPREETISGEESSNENNDETQTMKEPQLKLMMKLLEDHQSISEPIAEDSDIDTGVEDHAELSIATKRKCNDLCGDDKSDASLTSKKMKGN</sequence>
<dbReference type="GO" id="GO:0003700">
    <property type="term" value="F:DNA-binding transcription factor activity"/>
    <property type="evidence" value="ECO:0007669"/>
    <property type="project" value="InterPro"/>
</dbReference>
<dbReference type="EnsemblMetazoa" id="CLYHEMT003140.1">
    <property type="protein sequence ID" value="CLYHEMP003140.1"/>
    <property type="gene ID" value="CLYHEMG003140"/>
</dbReference>
<dbReference type="OrthoDB" id="5984937at2759"/>
<dbReference type="Pfam" id="PF15299">
    <property type="entry name" value="ALS2CR8"/>
    <property type="match status" value="1"/>
</dbReference>
<accession>A0A7M5TWV3</accession>
<reference evidence="7" key="1">
    <citation type="submission" date="2021-01" db="UniProtKB">
        <authorList>
            <consortium name="EnsemblMetazoa"/>
        </authorList>
    </citation>
    <scope>IDENTIFICATION</scope>
</reference>
<keyword evidence="1" id="KW-0479">Metal-binding</keyword>
<evidence type="ECO:0000256" key="1">
    <source>
        <dbReference type="ARBA" id="ARBA00022723"/>
    </source>
</evidence>
<dbReference type="InterPro" id="IPR006564">
    <property type="entry name" value="Znf_PMZ"/>
</dbReference>
<keyword evidence="3" id="KW-0862">Zinc</keyword>
<protein>
    <recommendedName>
        <fullName evidence="6">SWIM-type domain-containing protein</fullName>
    </recommendedName>
</protein>
<feature type="domain" description="SWIM-type" evidence="6">
    <location>
        <begin position="714"/>
        <end position="750"/>
    </location>
</feature>
<feature type="region of interest" description="Disordered" evidence="5">
    <location>
        <begin position="882"/>
        <end position="916"/>
    </location>
</feature>
<feature type="compositionally biased region" description="Basic and acidic residues" evidence="5">
    <location>
        <begin position="170"/>
        <end position="181"/>
    </location>
</feature>
<evidence type="ECO:0000313" key="7">
    <source>
        <dbReference type="EnsemblMetazoa" id="CLYHEMP003140.1"/>
    </source>
</evidence>
<evidence type="ECO:0000256" key="4">
    <source>
        <dbReference type="PROSITE-ProRule" id="PRU00325"/>
    </source>
</evidence>
<evidence type="ECO:0000256" key="5">
    <source>
        <dbReference type="SAM" id="MobiDB-lite"/>
    </source>
</evidence>
<evidence type="ECO:0000256" key="2">
    <source>
        <dbReference type="ARBA" id="ARBA00022771"/>
    </source>
</evidence>
<dbReference type="GO" id="GO:0008270">
    <property type="term" value="F:zinc ion binding"/>
    <property type="evidence" value="ECO:0007669"/>
    <property type="project" value="UniProtKB-KW"/>
</dbReference>
<evidence type="ECO:0000256" key="3">
    <source>
        <dbReference type="ARBA" id="ARBA00022833"/>
    </source>
</evidence>
<dbReference type="PROSITE" id="PS50966">
    <property type="entry name" value="ZF_SWIM"/>
    <property type="match status" value="1"/>
</dbReference>
<dbReference type="InterPro" id="IPR007527">
    <property type="entry name" value="Znf_SWIM"/>
</dbReference>
<feature type="compositionally biased region" description="Basic and acidic residues" evidence="5">
    <location>
        <begin position="887"/>
        <end position="899"/>
    </location>
</feature>
<dbReference type="Proteomes" id="UP000594262">
    <property type="component" value="Unplaced"/>
</dbReference>